<dbReference type="SUPFAM" id="SSF81345">
    <property type="entry name" value="ABC transporter involved in vitamin B12 uptake, BtuC"/>
    <property type="match status" value="1"/>
</dbReference>
<dbReference type="AlphaFoldDB" id="K0B4J0"/>
<feature type="transmembrane region" description="Helical" evidence="8">
    <location>
        <begin position="12"/>
        <end position="34"/>
    </location>
</feature>
<keyword evidence="7 8" id="KW-0472">Membrane</keyword>
<feature type="transmembrane region" description="Helical" evidence="8">
    <location>
        <begin position="130"/>
        <end position="154"/>
    </location>
</feature>
<evidence type="ECO:0000256" key="6">
    <source>
        <dbReference type="ARBA" id="ARBA00022989"/>
    </source>
</evidence>
<dbReference type="PANTHER" id="PTHR30472:SF25">
    <property type="entry name" value="ABC TRANSPORTER PERMEASE PROTEIN MJ0876-RELATED"/>
    <property type="match status" value="1"/>
</dbReference>
<evidence type="ECO:0000313" key="10">
    <source>
        <dbReference type="Proteomes" id="UP000006094"/>
    </source>
</evidence>
<dbReference type="HOGENOM" id="CLU_013016_0_2_9"/>
<dbReference type="KEGG" id="cad:Curi_c24610"/>
<dbReference type="InterPro" id="IPR000522">
    <property type="entry name" value="ABC_transptr_permease_BtuC"/>
</dbReference>
<protein>
    <submittedName>
        <fullName evidence="9">Iron (III) dicitrate transport system permease protein</fullName>
    </submittedName>
</protein>
<feature type="transmembrane region" description="Helical" evidence="8">
    <location>
        <begin position="324"/>
        <end position="343"/>
    </location>
</feature>
<dbReference type="GO" id="GO:0033214">
    <property type="term" value="P:siderophore-iron import into cell"/>
    <property type="evidence" value="ECO:0007669"/>
    <property type="project" value="TreeGrafter"/>
</dbReference>
<keyword evidence="5 8" id="KW-0812">Transmembrane</keyword>
<dbReference type="PATRIC" id="fig|1128398.3.peg.2536"/>
<dbReference type="Proteomes" id="UP000006094">
    <property type="component" value="Chromosome"/>
</dbReference>
<feature type="transmembrane region" description="Helical" evidence="8">
    <location>
        <begin position="255"/>
        <end position="281"/>
    </location>
</feature>
<sequence>MIFIKKKKILNLALVISFVILLLLIALSATIGVANVSFLDAIKIMISKVPILNKFLFNNDIDSSHSLIILNLRLPRIILASLIGAGLSIVGATLQGMFKNPMADPYVLGISSGASLGATIAIILGAGYTFFGVGIVTLCAFLGSILTMLFVYSISKVGSKVPVTTILLSGVAINFMLSSIVSIIMVFNRDQVEKIIFWTMGSVSSAGWNQILIIFPIVCLGIFTLMSFSRDLNLMSTGEETAISLGVEVEKTKKILILVCSLLVATCVSFSGIIGFVGLIIPHTVRLIIGSDHRTLLPFSVVGGAIFMVICDTIARSVIPPMEIPVGAITSVLGAPYFIYFLYKNKKKVFG</sequence>
<dbReference type="GO" id="GO:0005886">
    <property type="term" value="C:plasma membrane"/>
    <property type="evidence" value="ECO:0007669"/>
    <property type="project" value="UniProtKB-SubCell"/>
</dbReference>
<feature type="transmembrane region" description="Helical" evidence="8">
    <location>
        <begin position="207"/>
        <end position="228"/>
    </location>
</feature>
<evidence type="ECO:0000256" key="4">
    <source>
        <dbReference type="ARBA" id="ARBA00022475"/>
    </source>
</evidence>
<dbReference type="Gene3D" id="1.10.3470.10">
    <property type="entry name" value="ABC transporter involved in vitamin B12 uptake, BtuC"/>
    <property type="match status" value="1"/>
</dbReference>
<comment type="similarity">
    <text evidence="2">Belongs to the binding-protein-dependent transport system permease family. FecCD subfamily.</text>
</comment>
<keyword evidence="4" id="KW-1003">Cell membrane</keyword>
<evidence type="ECO:0000256" key="1">
    <source>
        <dbReference type="ARBA" id="ARBA00004651"/>
    </source>
</evidence>
<dbReference type="GO" id="GO:0022857">
    <property type="term" value="F:transmembrane transporter activity"/>
    <property type="evidence" value="ECO:0007669"/>
    <property type="project" value="InterPro"/>
</dbReference>
<gene>
    <name evidence="9" type="ordered locus">Curi_c24610</name>
</gene>
<dbReference type="PANTHER" id="PTHR30472">
    <property type="entry name" value="FERRIC ENTEROBACTIN TRANSPORT SYSTEM PERMEASE PROTEIN"/>
    <property type="match status" value="1"/>
</dbReference>
<dbReference type="CDD" id="cd06550">
    <property type="entry name" value="TM_ABC_iron-siderophores_like"/>
    <property type="match status" value="1"/>
</dbReference>
<keyword evidence="6 8" id="KW-1133">Transmembrane helix</keyword>
<accession>K0B4J0</accession>
<name>K0B4J0_GOTA9</name>
<dbReference type="FunFam" id="1.10.3470.10:FF:000001">
    <property type="entry name" value="Vitamin B12 ABC transporter permease BtuC"/>
    <property type="match status" value="1"/>
</dbReference>
<comment type="subcellular location">
    <subcellularLocation>
        <location evidence="1">Cell membrane</location>
        <topology evidence="1">Multi-pass membrane protein</topology>
    </subcellularLocation>
</comment>
<evidence type="ECO:0000256" key="7">
    <source>
        <dbReference type="ARBA" id="ARBA00023136"/>
    </source>
</evidence>
<dbReference type="STRING" id="1128398.Curi_c24610"/>
<organism evidence="9 10">
    <name type="scientific">Gottschalkia acidurici (strain ATCC 7906 / DSM 604 / BCRC 14475 / CIP 104303 / KCTC 5404 / NCIMB 10678 / 9a)</name>
    <name type="common">Clostridium acidurici</name>
    <dbReference type="NCBI Taxonomy" id="1128398"/>
    <lineage>
        <taxon>Bacteria</taxon>
        <taxon>Bacillati</taxon>
        <taxon>Bacillota</taxon>
        <taxon>Tissierellia</taxon>
        <taxon>Tissierellales</taxon>
        <taxon>Gottschalkiaceae</taxon>
        <taxon>Gottschalkia</taxon>
    </lineage>
</organism>
<evidence type="ECO:0000256" key="2">
    <source>
        <dbReference type="ARBA" id="ARBA00007935"/>
    </source>
</evidence>
<dbReference type="OrthoDB" id="9792889at2"/>
<proteinExistence type="inferred from homology"/>
<dbReference type="eggNOG" id="COG0609">
    <property type="taxonomic scope" value="Bacteria"/>
</dbReference>
<dbReference type="InterPro" id="IPR037294">
    <property type="entry name" value="ABC_BtuC-like"/>
</dbReference>
<feature type="transmembrane region" description="Helical" evidence="8">
    <location>
        <begin position="166"/>
        <end position="187"/>
    </location>
</feature>
<dbReference type="RefSeq" id="WP_014968590.1">
    <property type="nucleotide sequence ID" value="NC_018664.1"/>
</dbReference>
<keyword evidence="10" id="KW-1185">Reference proteome</keyword>
<dbReference type="Pfam" id="PF01032">
    <property type="entry name" value="FecCD"/>
    <property type="match status" value="1"/>
</dbReference>
<keyword evidence="3" id="KW-0813">Transport</keyword>
<feature type="transmembrane region" description="Helical" evidence="8">
    <location>
        <begin position="74"/>
        <end position="94"/>
    </location>
</feature>
<evidence type="ECO:0000256" key="3">
    <source>
        <dbReference type="ARBA" id="ARBA00022448"/>
    </source>
</evidence>
<dbReference type="EMBL" id="CP003326">
    <property type="protein sequence ID" value="AFS79456.1"/>
    <property type="molecule type" value="Genomic_DNA"/>
</dbReference>
<feature type="transmembrane region" description="Helical" evidence="8">
    <location>
        <begin position="296"/>
        <end position="315"/>
    </location>
</feature>
<reference evidence="9 10" key="1">
    <citation type="journal article" date="2012" name="PLoS ONE">
        <title>The purine-utilizing bacterium Clostridium acidurici 9a: a genome-guided metabolic reconsideration.</title>
        <authorList>
            <person name="Hartwich K."/>
            <person name="Poehlein A."/>
            <person name="Daniel R."/>
        </authorList>
    </citation>
    <scope>NUCLEOTIDE SEQUENCE [LARGE SCALE GENOMIC DNA]</scope>
    <source>
        <strain evidence="10">ATCC 7906 / DSM 604 / BCRC 14475 / CIP 104303 / KCTC 5404 / NCIMB 10678 / 9a</strain>
    </source>
</reference>
<feature type="transmembrane region" description="Helical" evidence="8">
    <location>
        <begin position="106"/>
        <end position="124"/>
    </location>
</feature>
<evidence type="ECO:0000256" key="5">
    <source>
        <dbReference type="ARBA" id="ARBA00022692"/>
    </source>
</evidence>
<evidence type="ECO:0000256" key="8">
    <source>
        <dbReference type="SAM" id="Phobius"/>
    </source>
</evidence>
<evidence type="ECO:0000313" key="9">
    <source>
        <dbReference type="EMBL" id="AFS79456.1"/>
    </source>
</evidence>